<dbReference type="Pfam" id="PF13560">
    <property type="entry name" value="HTH_31"/>
    <property type="match status" value="1"/>
</dbReference>
<protein>
    <recommendedName>
        <fullName evidence="2">HTH cro/C1-type domain-containing protein</fullName>
    </recommendedName>
</protein>
<comment type="caution">
    <text evidence="3">The sequence shown here is derived from an EMBL/GenBank/DDBJ whole genome shotgun (WGS) entry which is preliminary data.</text>
</comment>
<dbReference type="SMART" id="SM00530">
    <property type="entry name" value="HTH_XRE"/>
    <property type="match status" value="2"/>
</dbReference>
<keyword evidence="1" id="KW-0238">DNA-binding</keyword>
<dbReference type="Gene3D" id="1.10.260.40">
    <property type="entry name" value="lambda repressor-like DNA-binding domains"/>
    <property type="match status" value="2"/>
</dbReference>
<evidence type="ECO:0000313" key="3">
    <source>
        <dbReference type="EMBL" id="EPR93371.1"/>
    </source>
</evidence>
<dbReference type="InterPro" id="IPR010982">
    <property type="entry name" value="Lambda_DNA-bd_dom_sf"/>
</dbReference>
<proteinExistence type="predicted"/>
<organism evidence="3 4">
    <name type="scientific">Streptococcus mitis 29/42</name>
    <dbReference type="NCBI Taxonomy" id="1340486"/>
    <lineage>
        <taxon>Bacteria</taxon>
        <taxon>Bacillati</taxon>
        <taxon>Bacillota</taxon>
        <taxon>Bacilli</taxon>
        <taxon>Lactobacillales</taxon>
        <taxon>Streptococcaceae</taxon>
        <taxon>Streptococcus</taxon>
        <taxon>Streptococcus mitis group</taxon>
    </lineage>
</organism>
<feature type="domain" description="HTH cro/C1-type" evidence="2">
    <location>
        <begin position="77"/>
        <end position="127"/>
    </location>
</feature>
<evidence type="ECO:0000259" key="2">
    <source>
        <dbReference type="PROSITE" id="PS50943"/>
    </source>
</evidence>
<reference evidence="3 4" key="1">
    <citation type="submission" date="2013-06" db="EMBL/GenBank/DDBJ databases">
        <title>Genome sequencing of Streptococcus mitis strains.</title>
        <authorList>
            <person name="Ikryannikova L.N."/>
            <person name="Ilina E.N."/>
            <person name="Kostryukova E.S."/>
            <person name="Semashko T.A."/>
            <person name="Savinova T.A."/>
            <person name="Karpova I.Y."/>
            <person name="Larin A.K."/>
            <person name="Ischenko D.S."/>
            <person name="Dubovickaya V.A."/>
            <person name="Sidorenko S.V."/>
            <person name="Govorun V.M."/>
        </authorList>
    </citation>
    <scope>NUCLEOTIDE SEQUENCE [LARGE SCALE GENOMIC DNA]</scope>
    <source>
        <strain evidence="3 4">29/42</strain>
    </source>
</reference>
<dbReference type="PROSITE" id="PS50943">
    <property type="entry name" value="HTH_CROC1"/>
    <property type="match status" value="2"/>
</dbReference>
<sequence>MNREDKTFPEQLRIWRKSRRLNQTQAGKVLGVSVNTIGHWEGGKVPSERFRKRIADELGVEESILFNVVPKEFNTILKMKRLERKLTQKELGERLGYSEATISIWENGGRISEFAIEDICTFFGIEI</sequence>
<feature type="domain" description="HTH cro/C1-type" evidence="2">
    <location>
        <begin position="12"/>
        <end position="65"/>
    </location>
</feature>
<dbReference type="Proteomes" id="UP000014973">
    <property type="component" value="Unassembled WGS sequence"/>
</dbReference>
<dbReference type="EMBL" id="ATAB01000016">
    <property type="protein sequence ID" value="EPR93371.1"/>
    <property type="molecule type" value="Genomic_DNA"/>
</dbReference>
<dbReference type="InterPro" id="IPR001387">
    <property type="entry name" value="Cro/C1-type_HTH"/>
</dbReference>
<dbReference type="PATRIC" id="fig|1340486.4.peg.1884"/>
<accession>S7XCU5</accession>
<dbReference type="Pfam" id="PF01381">
    <property type="entry name" value="HTH_3"/>
    <property type="match status" value="1"/>
</dbReference>
<name>S7XCU5_STRMT</name>
<dbReference type="SUPFAM" id="SSF47413">
    <property type="entry name" value="lambda repressor-like DNA-binding domains"/>
    <property type="match status" value="2"/>
</dbReference>
<dbReference type="CDD" id="cd00093">
    <property type="entry name" value="HTH_XRE"/>
    <property type="match status" value="2"/>
</dbReference>
<gene>
    <name evidence="3" type="ORF">M060_08810</name>
</gene>
<dbReference type="PANTHER" id="PTHR46558">
    <property type="entry name" value="TRACRIPTIONAL REGULATORY PROTEIN-RELATED-RELATED"/>
    <property type="match status" value="1"/>
</dbReference>
<evidence type="ECO:0000313" key="4">
    <source>
        <dbReference type="Proteomes" id="UP000014973"/>
    </source>
</evidence>
<dbReference type="AlphaFoldDB" id="S7XCU5"/>
<evidence type="ECO:0000256" key="1">
    <source>
        <dbReference type="ARBA" id="ARBA00023125"/>
    </source>
</evidence>
<dbReference type="GO" id="GO:0003677">
    <property type="term" value="F:DNA binding"/>
    <property type="evidence" value="ECO:0007669"/>
    <property type="project" value="UniProtKB-KW"/>
</dbReference>
<dbReference type="PANTHER" id="PTHR46558:SF4">
    <property type="entry name" value="DNA-BIDING PHAGE PROTEIN"/>
    <property type="match status" value="1"/>
</dbReference>